<evidence type="ECO:0000313" key="2">
    <source>
        <dbReference type="Proteomes" id="UP000807159"/>
    </source>
</evidence>
<reference evidence="1" key="1">
    <citation type="journal article" date="2021" name="J. Hered.">
        <title>Genome Assembly of Salicaceae Populus deltoides (Eastern Cottonwood) I-69 Based on Nanopore Sequencing and Hi-C Technologies.</title>
        <authorList>
            <person name="Bai S."/>
            <person name="Wu H."/>
            <person name="Zhang J."/>
            <person name="Pan Z."/>
            <person name="Zhao W."/>
            <person name="Li Z."/>
            <person name="Tong C."/>
        </authorList>
    </citation>
    <scope>NUCLEOTIDE SEQUENCE</scope>
    <source>
        <tissue evidence="1">Leaf</tissue>
    </source>
</reference>
<proteinExistence type="predicted"/>
<name>A0A8T2YKK5_POPDE</name>
<comment type="caution">
    <text evidence="1">The sequence shown here is derived from an EMBL/GenBank/DDBJ whole genome shotgun (WGS) entry which is preliminary data.</text>
</comment>
<organism evidence="1 2">
    <name type="scientific">Populus deltoides</name>
    <name type="common">Eastern poplar</name>
    <name type="synonym">Eastern cottonwood</name>
    <dbReference type="NCBI Taxonomy" id="3696"/>
    <lineage>
        <taxon>Eukaryota</taxon>
        <taxon>Viridiplantae</taxon>
        <taxon>Streptophyta</taxon>
        <taxon>Embryophyta</taxon>
        <taxon>Tracheophyta</taxon>
        <taxon>Spermatophyta</taxon>
        <taxon>Magnoliopsida</taxon>
        <taxon>eudicotyledons</taxon>
        <taxon>Gunneridae</taxon>
        <taxon>Pentapetalae</taxon>
        <taxon>rosids</taxon>
        <taxon>fabids</taxon>
        <taxon>Malpighiales</taxon>
        <taxon>Salicaceae</taxon>
        <taxon>Saliceae</taxon>
        <taxon>Populus</taxon>
    </lineage>
</organism>
<keyword evidence="2" id="KW-1185">Reference proteome</keyword>
<accession>A0A8T2YKK5</accession>
<dbReference type="Proteomes" id="UP000807159">
    <property type="component" value="Chromosome 6"/>
</dbReference>
<dbReference type="EMBL" id="JACEGQ020000006">
    <property type="protein sequence ID" value="KAH8505630.1"/>
    <property type="molecule type" value="Genomic_DNA"/>
</dbReference>
<protein>
    <submittedName>
        <fullName evidence="1">Uncharacterized protein</fullName>
    </submittedName>
</protein>
<evidence type="ECO:0000313" key="1">
    <source>
        <dbReference type="EMBL" id="KAH8505630.1"/>
    </source>
</evidence>
<dbReference type="AlphaFoldDB" id="A0A8T2YKK5"/>
<gene>
    <name evidence="1" type="ORF">H0E87_012743</name>
</gene>
<sequence>MHPILIRVRARSCLTPSWVITRPRPTPYWVRNASVPNSMLGYGVSALNPMLGQGCVHAQLYIGLWRSISKPIKNGYPFTLGEQCLLLCLLVKIMKHKPCVLAFEYFFRVSQTLVFGSIGIFATNSFASAIFPDL</sequence>